<dbReference type="InterPro" id="IPR034751">
    <property type="entry name" value="Yippee"/>
</dbReference>
<dbReference type="Proteomes" id="UP000235786">
    <property type="component" value="Unassembled WGS sequence"/>
</dbReference>
<sequence length="118" mass="13267">MELLSELDMMTCPMTYGCKNCGVELAESDDCISRNFRGVHGEAKLFAKAANLDLGEPIDRHMTTGLNVIQLAHCRQCKTCVGWRYGNAVIESEKYKEGKYLLEMQLMVEKESKLGSKL</sequence>
<keyword evidence="7" id="KW-1185">Reference proteome</keyword>
<dbReference type="InterPro" id="IPR004910">
    <property type="entry name" value="Yippee/Mis18/Cereblon"/>
</dbReference>
<keyword evidence="3" id="KW-0862">Zinc</keyword>
<protein>
    <recommendedName>
        <fullName evidence="4">Protein yippee-like</fullName>
    </recommendedName>
</protein>
<keyword evidence="2" id="KW-0479">Metal-binding</keyword>
<evidence type="ECO:0000259" key="5">
    <source>
        <dbReference type="PROSITE" id="PS51792"/>
    </source>
</evidence>
<evidence type="ECO:0000313" key="6">
    <source>
        <dbReference type="EMBL" id="PMD45627.1"/>
    </source>
</evidence>
<dbReference type="OrthoDB" id="6407410at2759"/>
<dbReference type="PANTHER" id="PTHR13848">
    <property type="entry name" value="PROTEIN YIPPEE-LIKE CG15309-RELATED"/>
    <property type="match status" value="1"/>
</dbReference>
<proteinExistence type="inferred from homology"/>
<accession>A0A2J6S4E0</accession>
<evidence type="ECO:0000313" key="7">
    <source>
        <dbReference type="Proteomes" id="UP000235786"/>
    </source>
</evidence>
<name>A0A2J6S4E0_HYAVF</name>
<dbReference type="PROSITE" id="PS51792">
    <property type="entry name" value="YIPPEE"/>
    <property type="match status" value="1"/>
</dbReference>
<dbReference type="STRING" id="1149755.A0A2J6S4E0"/>
<organism evidence="6 7">
    <name type="scientific">Hyaloscypha variabilis (strain UAMH 11265 / GT02V1 / F)</name>
    <name type="common">Meliniomyces variabilis</name>
    <dbReference type="NCBI Taxonomy" id="1149755"/>
    <lineage>
        <taxon>Eukaryota</taxon>
        <taxon>Fungi</taxon>
        <taxon>Dikarya</taxon>
        <taxon>Ascomycota</taxon>
        <taxon>Pezizomycotina</taxon>
        <taxon>Leotiomycetes</taxon>
        <taxon>Helotiales</taxon>
        <taxon>Hyaloscyphaceae</taxon>
        <taxon>Hyaloscypha</taxon>
        <taxon>Hyaloscypha variabilis</taxon>
    </lineage>
</organism>
<dbReference type="Pfam" id="PF03226">
    <property type="entry name" value="Yippee-Mis18"/>
    <property type="match status" value="1"/>
</dbReference>
<comment type="similarity">
    <text evidence="1 4">Belongs to the yippee family.</text>
</comment>
<dbReference type="EMBL" id="KZ613940">
    <property type="protein sequence ID" value="PMD45627.1"/>
    <property type="molecule type" value="Genomic_DNA"/>
</dbReference>
<evidence type="ECO:0000256" key="4">
    <source>
        <dbReference type="RuleBase" id="RU110713"/>
    </source>
</evidence>
<gene>
    <name evidence="6" type="ORF">L207DRAFT_419601</name>
</gene>
<evidence type="ECO:0000256" key="2">
    <source>
        <dbReference type="ARBA" id="ARBA00022723"/>
    </source>
</evidence>
<dbReference type="InterPro" id="IPR039058">
    <property type="entry name" value="Yippee_fam"/>
</dbReference>
<reference evidence="6 7" key="1">
    <citation type="submission" date="2016-04" db="EMBL/GenBank/DDBJ databases">
        <title>A degradative enzymes factory behind the ericoid mycorrhizal symbiosis.</title>
        <authorList>
            <consortium name="DOE Joint Genome Institute"/>
            <person name="Martino E."/>
            <person name="Morin E."/>
            <person name="Grelet G."/>
            <person name="Kuo A."/>
            <person name="Kohler A."/>
            <person name="Daghino S."/>
            <person name="Barry K."/>
            <person name="Choi C."/>
            <person name="Cichocki N."/>
            <person name="Clum A."/>
            <person name="Copeland A."/>
            <person name="Hainaut M."/>
            <person name="Haridas S."/>
            <person name="Labutti K."/>
            <person name="Lindquist E."/>
            <person name="Lipzen A."/>
            <person name="Khouja H.-R."/>
            <person name="Murat C."/>
            <person name="Ohm R."/>
            <person name="Olson A."/>
            <person name="Spatafora J."/>
            <person name="Veneault-Fourrey C."/>
            <person name="Henrissat B."/>
            <person name="Grigoriev I."/>
            <person name="Martin F."/>
            <person name="Perotto S."/>
        </authorList>
    </citation>
    <scope>NUCLEOTIDE SEQUENCE [LARGE SCALE GENOMIC DNA]</scope>
    <source>
        <strain evidence="6 7">F</strain>
    </source>
</reference>
<dbReference type="AlphaFoldDB" id="A0A2J6S4E0"/>
<feature type="domain" description="Yippee" evidence="5">
    <location>
        <begin position="14"/>
        <end position="111"/>
    </location>
</feature>
<dbReference type="GO" id="GO:0046872">
    <property type="term" value="F:metal ion binding"/>
    <property type="evidence" value="ECO:0007669"/>
    <property type="project" value="UniProtKB-KW"/>
</dbReference>
<evidence type="ECO:0000256" key="3">
    <source>
        <dbReference type="ARBA" id="ARBA00022833"/>
    </source>
</evidence>
<evidence type="ECO:0000256" key="1">
    <source>
        <dbReference type="ARBA" id="ARBA00005613"/>
    </source>
</evidence>